<gene>
    <name evidence="2" type="ORF">DSCW_14320</name>
</gene>
<accession>A0A5K7Z010</accession>
<feature type="region of interest" description="Disordered" evidence="1">
    <location>
        <begin position="1"/>
        <end position="25"/>
    </location>
</feature>
<evidence type="ECO:0000256" key="1">
    <source>
        <dbReference type="SAM" id="MobiDB-lite"/>
    </source>
</evidence>
<evidence type="ECO:0000313" key="3">
    <source>
        <dbReference type="Proteomes" id="UP000427769"/>
    </source>
</evidence>
<evidence type="ECO:0000313" key="2">
    <source>
        <dbReference type="EMBL" id="BBO74015.1"/>
    </source>
</evidence>
<organism evidence="2 3">
    <name type="scientific">Desulfosarcina widdelii</name>
    <dbReference type="NCBI Taxonomy" id="947919"/>
    <lineage>
        <taxon>Bacteria</taxon>
        <taxon>Pseudomonadati</taxon>
        <taxon>Thermodesulfobacteriota</taxon>
        <taxon>Desulfobacteria</taxon>
        <taxon>Desulfobacterales</taxon>
        <taxon>Desulfosarcinaceae</taxon>
        <taxon>Desulfosarcina</taxon>
    </lineage>
</organism>
<protein>
    <submittedName>
        <fullName evidence="2">Uncharacterized protein</fullName>
    </submittedName>
</protein>
<dbReference type="Proteomes" id="UP000427769">
    <property type="component" value="Chromosome"/>
</dbReference>
<name>A0A5K7Z010_9BACT</name>
<proteinExistence type="predicted"/>
<sequence>MGSASPKMGSVGPKQNQRAVHRQYLPIRSGTVKALTGFSGQTGGPRM</sequence>
<dbReference type="EMBL" id="AP021875">
    <property type="protein sequence ID" value="BBO74015.1"/>
    <property type="molecule type" value="Genomic_DNA"/>
</dbReference>
<reference evidence="2 3" key="1">
    <citation type="submission" date="2019-11" db="EMBL/GenBank/DDBJ databases">
        <title>Comparative genomics of hydrocarbon-degrading Desulfosarcina strains.</title>
        <authorList>
            <person name="Watanabe M."/>
            <person name="Kojima H."/>
            <person name="Fukui M."/>
        </authorList>
    </citation>
    <scope>NUCLEOTIDE SEQUENCE [LARGE SCALE GENOMIC DNA]</scope>
    <source>
        <strain evidence="2 3">PP31</strain>
    </source>
</reference>
<keyword evidence="3" id="KW-1185">Reference proteome</keyword>
<dbReference type="AlphaFoldDB" id="A0A5K7Z010"/>
<dbReference type="KEGG" id="dwd:DSCW_14320"/>